<gene>
    <name evidence="1" type="ORF">ABH38_02995</name>
</gene>
<reference evidence="1 2" key="1">
    <citation type="submission" date="2015-05" db="EMBL/GenBank/DDBJ databases">
        <title>Genome sequence of Mycobacterium haemophilum.</title>
        <authorList>
            <person name="Greninger A.L."/>
            <person name="Cunningham G."/>
            <person name="Miller S."/>
        </authorList>
    </citation>
    <scope>NUCLEOTIDE SEQUENCE [LARGE SCALE GENOMIC DNA]</scope>
    <source>
        <strain evidence="2">UC1</strain>
    </source>
</reference>
<organism evidence="1 2">
    <name type="scientific">Mycobacterium haemophilum</name>
    <dbReference type="NCBI Taxonomy" id="29311"/>
    <lineage>
        <taxon>Bacteria</taxon>
        <taxon>Bacillati</taxon>
        <taxon>Actinomycetota</taxon>
        <taxon>Actinomycetes</taxon>
        <taxon>Mycobacteriales</taxon>
        <taxon>Mycobacteriaceae</taxon>
        <taxon>Mycobacterium</taxon>
    </lineage>
</organism>
<name>A0A0I9VIN3_9MYCO</name>
<accession>A0A0I9VIN3</accession>
<evidence type="ECO:0000313" key="2">
    <source>
        <dbReference type="Proteomes" id="UP000036334"/>
    </source>
</evidence>
<proteinExistence type="predicted"/>
<evidence type="ECO:0000313" key="1">
    <source>
        <dbReference type="EMBL" id="KLO38682.1"/>
    </source>
</evidence>
<protein>
    <submittedName>
        <fullName evidence="1">Uncharacterized protein</fullName>
    </submittedName>
</protein>
<sequence length="191" mass="20137">MRLVVPVALLLIVVVVGFQVWTKSSRADWSRLPSKLICQVQSGSTPPSSMTVASVDVTHPRSNVLQLAVRFAQPLPPSLSTDSQTAGWVGAELTYTIANNGTKFVQLGPQQSADGLSITAIQGTPRTDKVNVRPDNETHAARTAPDTVGISLDLAKLGITDGLVNPGLTISSWLTTPLSAAARYAAQICHG</sequence>
<dbReference type="AlphaFoldDB" id="A0A0I9VIN3"/>
<dbReference type="EMBL" id="LDPR01000002">
    <property type="protein sequence ID" value="KLO38682.1"/>
    <property type="molecule type" value="Genomic_DNA"/>
</dbReference>
<dbReference type="PATRIC" id="fig|29311.18.peg.2407"/>
<dbReference type="Proteomes" id="UP000036334">
    <property type="component" value="Unassembled WGS sequence"/>
</dbReference>
<keyword evidence="2" id="KW-1185">Reference proteome</keyword>
<comment type="caution">
    <text evidence="1">The sequence shown here is derived from an EMBL/GenBank/DDBJ whole genome shotgun (WGS) entry which is preliminary data.</text>
</comment>